<dbReference type="EMBL" id="FLRC01000014">
    <property type="protein sequence ID" value="SBT25135.1"/>
    <property type="molecule type" value="Genomic_DNA"/>
</dbReference>
<protein>
    <submittedName>
        <fullName evidence="1">Uncharacterized protein</fullName>
    </submittedName>
</protein>
<evidence type="ECO:0000313" key="1">
    <source>
        <dbReference type="EMBL" id="SBT25135.1"/>
    </source>
</evidence>
<gene>
    <name evidence="1" type="ORF">ODI_01951</name>
    <name evidence="2" type="ORF">ODI_R2956</name>
</gene>
<evidence type="ECO:0000313" key="3">
    <source>
        <dbReference type="Proteomes" id="UP000078558"/>
    </source>
</evidence>
<reference evidence="1 3" key="1">
    <citation type="submission" date="2016-06" db="EMBL/GenBank/DDBJ databases">
        <authorList>
            <person name="Kjaerup R.B."/>
            <person name="Dalgaard T.S."/>
            <person name="Juul-Madsen H.R."/>
        </authorList>
    </citation>
    <scope>NUCLEOTIDE SEQUENCE [LARGE SCALE GENOMIC DNA]</scope>
    <source>
        <strain evidence="1">Orrdi1</strain>
    </source>
</reference>
<dbReference type="EMBL" id="LT907988">
    <property type="protein sequence ID" value="SOE50767.1"/>
    <property type="molecule type" value="Genomic_DNA"/>
</dbReference>
<dbReference type="RefSeq" id="WP_067752528.1">
    <property type="nucleotide sequence ID" value="NZ_LT907988.1"/>
</dbReference>
<keyword evidence="3" id="KW-1185">Reference proteome</keyword>
<dbReference type="KEGG" id="odi:ODI_R2956"/>
<reference evidence="2 3" key="2">
    <citation type="submission" date="2017-08" db="EMBL/GenBank/DDBJ databases">
        <authorList>
            <person name="de Groot N.N."/>
        </authorList>
    </citation>
    <scope>NUCLEOTIDE SEQUENCE [LARGE SCALE GENOMIC DNA]</scope>
    <source>
        <strain evidence="2">Orrdi1</strain>
    </source>
</reference>
<organism evidence="1 3">
    <name type="scientific">Orrella dioscoreae</name>
    <dbReference type="NCBI Taxonomy" id="1851544"/>
    <lineage>
        <taxon>Bacteria</taxon>
        <taxon>Pseudomonadati</taxon>
        <taxon>Pseudomonadota</taxon>
        <taxon>Betaproteobacteria</taxon>
        <taxon>Burkholderiales</taxon>
        <taxon>Alcaligenaceae</taxon>
        <taxon>Orrella</taxon>
    </lineage>
</organism>
<sequence>MMETWDVTHVDFLAEADLDRPDAAVPIRCAQVQWRPASDVSGERAQQEALPLLILLGADVGAVRALTTPPALVRFDARGYLETREFPVEGLRIPPDGNSVELYLAPATQP</sequence>
<accession>A0A1C3K154</accession>
<name>A0A1C3K154_9BURK</name>
<dbReference type="OrthoDB" id="8636151at2"/>
<evidence type="ECO:0000313" key="2">
    <source>
        <dbReference type="EMBL" id="SOE50767.1"/>
    </source>
</evidence>
<dbReference type="Proteomes" id="UP000078558">
    <property type="component" value="Chromosome I"/>
</dbReference>
<proteinExistence type="predicted"/>
<dbReference type="AlphaFoldDB" id="A0A1C3K154"/>